<sequence length="160" mass="16798">MIKVGDALPEATLRKLGQDGIDEVTTGDFFAGRKVALIGVPGAFTPSCSNEHLPGFVEKAKQFYDKGVDQIACMSVNDPFVLKAWGDSANVGDAVMLLSDGNADLTQKMGLEFDGSGAGLGTRCKRFAMLVEDGVVTALNVEDSPGSVEVTNADKLLAEL</sequence>
<gene>
    <name evidence="5" type="ORF">CKO28_22300</name>
</gene>
<dbReference type="InterPro" id="IPR013766">
    <property type="entry name" value="Thioredoxin_domain"/>
</dbReference>
<dbReference type="InterPro" id="IPR036249">
    <property type="entry name" value="Thioredoxin-like_sf"/>
</dbReference>
<evidence type="ECO:0000313" key="6">
    <source>
        <dbReference type="Proteomes" id="UP001296873"/>
    </source>
</evidence>
<dbReference type="PANTHER" id="PTHR10430:SF16">
    <property type="entry name" value="PEROXIREDOXIN-5, MITOCHONDRIAL"/>
    <property type="match status" value="1"/>
</dbReference>
<dbReference type="Proteomes" id="UP001296873">
    <property type="component" value="Unassembled WGS sequence"/>
</dbReference>
<proteinExistence type="inferred from homology"/>
<reference evidence="5 6" key="1">
    <citation type="journal article" date="2020" name="Microorganisms">
        <title>Osmotic Adaptation and Compatible Solute Biosynthesis of Phototrophic Bacteria as Revealed from Genome Analyses.</title>
        <authorList>
            <person name="Imhoff J.F."/>
            <person name="Rahn T."/>
            <person name="Kunzel S."/>
            <person name="Keller A."/>
            <person name="Neulinger S.C."/>
        </authorList>
    </citation>
    <scope>NUCLEOTIDE SEQUENCE [LARGE SCALE GENOMIC DNA]</scope>
    <source>
        <strain evidence="5 6">DSM 9895</strain>
    </source>
</reference>
<comment type="caution">
    <text evidence="5">The sequence shown here is derived from an EMBL/GenBank/DDBJ whole genome shotgun (WGS) entry which is preliminary data.</text>
</comment>
<dbReference type="CDD" id="cd03013">
    <property type="entry name" value="PRX5_like"/>
    <property type="match status" value="1"/>
</dbReference>
<keyword evidence="2 3" id="KW-0560">Oxidoreductase</keyword>
<dbReference type="Gene3D" id="3.40.30.10">
    <property type="entry name" value="Glutaredoxin"/>
    <property type="match status" value="1"/>
</dbReference>
<keyword evidence="3" id="KW-0676">Redox-active center</keyword>
<organism evidence="5 6">
    <name type="scientific">Rhodovibrio sodomensis</name>
    <dbReference type="NCBI Taxonomy" id="1088"/>
    <lineage>
        <taxon>Bacteria</taxon>
        <taxon>Pseudomonadati</taxon>
        <taxon>Pseudomonadota</taxon>
        <taxon>Alphaproteobacteria</taxon>
        <taxon>Rhodospirillales</taxon>
        <taxon>Rhodovibrionaceae</taxon>
        <taxon>Rhodovibrio</taxon>
    </lineage>
</organism>
<evidence type="ECO:0000256" key="1">
    <source>
        <dbReference type="ARBA" id="ARBA00022559"/>
    </source>
</evidence>
<dbReference type="Pfam" id="PF08534">
    <property type="entry name" value="Redoxin"/>
    <property type="match status" value="1"/>
</dbReference>
<comment type="catalytic activity">
    <reaction evidence="3">
        <text>a hydroperoxide + 2 glutathione = an alcohol + glutathione disulfide + H2O</text>
        <dbReference type="Rhea" id="RHEA:62632"/>
        <dbReference type="ChEBI" id="CHEBI:15377"/>
        <dbReference type="ChEBI" id="CHEBI:30879"/>
        <dbReference type="ChEBI" id="CHEBI:35924"/>
        <dbReference type="ChEBI" id="CHEBI:57925"/>
        <dbReference type="ChEBI" id="CHEBI:58297"/>
        <dbReference type="EC" id="1.11.1.27"/>
    </reaction>
</comment>
<keyword evidence="1 3" id="KW-0575">Peroxidase</keyword>
<keyword evidence="3" id="KW-0049">Antioxidant</keyword>
<dbReference type="SUPFAM" id="SSF52833">
    <property type="entry name" value="Thioredoxin-like"/>
    <property type="match status" value="1"/>
</dbReference>
<dbReference type="RefSeq" id="WP_200343200.1">
    <property type="nucleotide sequence ID" value="NZ_NRRL01000114.1"/>
</dbReference>
<name>A0ABS1DKY5_9PROT</name>
<evidence type="ECO:0000313" key="5">
    <source>
        <dbReference type="EMBL" id="MBK1670753.1"/>
    </source>
</evidence>
<dbReference type="EMBL" id="NRRL01000114">
    <property type="protein sequence ID" value="MBK1670753.1"/>
    <property type="molecule type" value="Genomic_DNA"/>
</dbReference>
<dbReference type="PROSITE" id="PS51352">
    <property type="entry name" value="THIOREDOXIN_2"/>
    <property type="match status" value="1"/>
</dbReference>
<dbReference type="InterPro" id="IPR013740">
    <property type="entry name" value="Redoxin"/>
</dbReference>
<feature type="domain" description="Thioredoxin" evidence="4">
    <location>
        <begin position="2"/>
        <end position="160"/>
    </location>
</feature>
<comment type="similarity">
    <text evidence="3">Belongs to the peroxiredoxin family. Prx5 subfamily.</text>
</comment>
<keyword evidence="6" id="KW-1185">Reference proteome</keyword>
<comment type="function">
    <text evidence="3">Thiol-specific peroxidase that catalyzes the reduction of hydrogen peroxide and organic hydroperoxides to water and alcohols, respectively. Plays a role in cell protection against oxidative stress by detoxifying peroxides.</text>
</comment>
<dbReference type="EC" id="1.11.1.27" evidence="3"/>
<evidence type="ECO:0000256" key="2">
    <source>
        <dbReference type="ARBA" id="ARBA00023002"/>
    </source>
</evidence>
<dbReference type="InterPro" id="IPR037944">
    <property type="entry name" value="PRX5-like"/>
</dbReference>
<protein>
    <recommendedName>
        <fullName evidence="3">Glutathione-dependent peroxiredoxin</fullName>
        <ecNumber evidence="3">1.11.1.27</ecNumber>
    </recommendedName>
</protein>
<evidence type="ECO:0000259" key="4">
    <source>
        <dbReference type="PROSITE" id="PS51352"/>
    </source>
</evidence>
<accession>A0ABS1DKY5</accession>
<evidence type="ECO:0000256" key="3">
    <source>
        <dbReference type="RuleBase" id="RU366011"/>
    </source>
</evidence>
<dbReference type="PANTHER" id="PTHR10430">
    <property type="entry name" value="PEROXIREDOXIN"/>
    <property type="match status" value="1"/>
</dbReference>